<evidence type="ECO:0000256" key="3">
    <source>
        <dbReference type="ARBA" id="ARBA00022884"/>
    </source>
</evidence>
<dbReference type="HAMAP" id="MF_00480_B">
    <property type="entry name" value="Ribosomal_uS7_B"/>
    <property type="match status" value="1"/>
</dbReference>
<dbReference type="Gene3D" id="1.10.455.10">
    <property type="entry name" value="Ribosomal protein S7 domain"/>
    <property type="match status" value="1"/>
</dbReference>
<organism evidence="8 9">
    <name type="scientific">Candidatus Azambacteria bacterium RIFCSPLOWO2_01_FULL_37_9</name>
    <dbReference type="NCBI Taxonomy" id="1797297"/>
    <lineage>
        <taxon>Bacteria</taxon>
        <taxon>Candidatus Azamiibacteriota</taxon>
    </lineage>
</organism>
<evidence type="ECO:0000313" key="8">
    <source>
        <dbReference type="EMBL" id="OGD39180.1"/>
    </source>
</evidence>
<name>A0A1F5C8L6_9BACT</name>
<evidence type="ECO:0000259" key="7">
    <source>
        <dbReference type="Pfam" id="PF00177"/>
    </source>
</evidence>
<keyword evidence="3 6" id="KW-0694">RNA-binding</keyword>
<keyword evidence="5 6" id="KW-0687">Ribonucleoprotein</keyword>
<dbReference type="Proteomes" id="UP000177947">
    <property type="component" value="Unassembled WGS sequence"/>
</dbReference>
<dbReference type="GO" id="GO:0015935">
    <property type="term" value="C:small ribosomal subunit"/>
    <property type="evidence" value="ECO:0007669"/>
    <property type="project" value="InterPro"/>
</dbReference>
<sequence>MSNVKCTRSVRRPRKNKRTIELDEKFNSVAITKLINYVMEGGKKTTAQKIVYGALDIVAKQTEKEPMEIFDLAIRNVSPAVEVKSKRVGGANYQVPRDVRGERKLALAFRWILDAARSKKGKPMAEKLAEEIILASKNEGNAMKKKMDTHRMAEANKAFAHFSW</sequence>
<evidence type="ECO:0000256" key="6">
    <source>
        <dbReference type="HAMAP-Rule" id="MF_00480"/>
    </source>
</evidence>
<accession>A0A1F5C8L6</accession>
<dbReference type="GO" id="GO:0006412">
    <property type="term" value="P:translation"/>
    <property type="evidence" value="ECO:0007669"/>
    <property type="project" value="UniProtKB-UniRule"/>
</dbReference>
<evidence type="ECO:0000256" key="2">
    <source>
        <dbReference type="ARBA" id="ARBA00022730"/>
    </source>
</evidence>
<keyword evidence="6" id="KW-0820">tRNA-binding</keyword>
<protein>
    <recommendedName>
        <fullName evidence="6">Small ribosomal subunit protein uS7</fullName>
    </recommendedName>
</protein>
<reference evidence="8 9" key="1">
    <citation type="journal article" date="2016" name="Nat. Commun.">
        <title>Thousands of microbial genomes shed light on interconnected biogeochemical processes in an aquifer system.</title>
        <authorList>
            <person name="Anantharaman K."/>
            <person name="Brown C.T."/>
            <person name="Hug L.A."/>
            <person name="Sharon I."/>
            <person name="Castelle C.J."/>
            <person name="Probst A.J."/>
            <person name="Thomas B.C."/>
            <person name="Singh A."/>
            <person name="Wilkins M.J."/>
            <person name="Karaoz U."/>
            <person name="Brodie E.L."/>
            <person name="Williams K.H."/>
            <person name="Hubbard S.S."/>
            <person name="Banfield J.F."/>
        </authorList>
    </citation>
    <scope>NUCLEOTIDE SEQUENCE [LARGE SCALE GENOMIC DNA]</scope>
</reference>
<dbReference type="InterPro" id="IPR005717">
    <property type="entry name" value="Ribosomal_uS7_bac/org-type"/>
</dbReference>
<evidence type="ECO:0000256" key="5">
    <source>
        <dbReference type="ARBA" id="ARBA00023274"/>
    </source>
</evidence>
<gene>
    <name evidence="6" type="primary">rpsG</name>
    <name evidence="8" type="ORF">A2907_01750</name>
</gene>
<dbReference type="PANTHER" id="PTHR11205">
    <property type="entry name" value="RIBOSOMAL PROTEIN S7"/>
    <property type="match status" value="1"/>
</dbReference>
<dbReference type="InterPro" id="IPR000235">
    <property type="entry name" value="Ribosomal_uS7"/>
</dbReference>
<keyword evidence="4 6" id="KW-0689">Ribosomal protein</keyword>
<feature type="domain" description="Small ribosomal subunit protein uS7" evidence="7">
    <location>
        <begin position="11"/>
        <end position="157"/>
    </location>
</feature>
<comment type="caution">
    <text evidence="8">The sequence shown here is derived from an EMBL/GenBank/DDBJ whole genome shotgun (WGS) entry which is preliminary data.</text>
</comment>
<dbReference type="FunFam" id="1.10.455.10:FF:000001">
    <property type="entry name" value="30S ribosomal protein S7"/>
    <property type="match status" value="1"/>
</dbReference>
<dbReference type="CDD" id="cd14869">
    <property type="entry name" value="uS7_Bacteria"/>
    <property type="match status" value="1"/>
</dbReference>
<dbReference type="EMBL" id="MEYQ01000014">
    <property type="protein sequence ID" value="OGD39180.1"/>
    <property type="molecule type" value="Genomic_DNA"/>
</dbReference>
<comment type="function">
    <text evidence="6">One of the primary rRNA binding proteins, it binds directly to 16S rRNA where it nucleates assembly of the head domain of the 30S subunit. Is located at the subunit interface close to the decoding center, probably blocks exit of the E-site tRNA.</text>
</comment>
<evidence type="ECO:0000256" key="1">
    <source>
        <dbReference type="ARBA" id="ARBA00007151"/>
    </source>
</evidence>
<dbReference type="Pfam" id="PF00177">
    <property type="entry name" value="Ribosomal_S7"/>
    <property type="match status" value="1"/>
</dbReference>
<dbReference type="NCBIfam" id="TIGR01029">
    <property type="entry name" value="rpsG_bact"/>
    <property type="match status" value="1"/>
</dbReference>
<comment type="subunit">
    <text evidence="6">Part of the 30S ribosomal subunit. Contacts proteins S9 and S11.</text>
</comment>
<proteinExistence type="inferred from homology"/>
<evidence type="ECO:0000256" key="4">
    <source>
        <dbReference type="ARBA" id="ARBA00022980"/>
    </source>
</evidence>
<dbReference type="AlphaFoldDB" id="A0A1F5C8L6"/>
<dbReference type="PIRSF" id="PIRSF002122">
    <property type="entry name" value="RPS7p_RPS7a_RPS5e_RPS7o"/>
    <property type="match status" value="1"/>
</dbReference>
<dbReference type="InterPro" id="IPR023798">
    <property type="entry name" value="Ribosomal_uS7_dom"/>
</dbReference>
<dbReference type="InterPro" id="IPR036823">
    <property type="entry name" value="Ribosomal_uS7_dom_sf"/>
</dbReference>
<dbReference type="GO" id="GO:0000049">
    <property type="term" value="F:tRNA binding"/>
    <property type="evidence" value="ECO:0007669"/>
    <property type="project" value="UniProtKB-UniRule"/>
</dbReference>
<dbReference type="SUPFAM" id="SSF47973">
    <property type="entry name" value="Ribosomal protein S7"/>
    <property type="match status" value="1"/>
</dbReference>
<evidence type="ECO:0000313" key="9">
    <source>
        <dbReference type="Proteomes" id="UP000177947"/>
    </source>
</evidence>
<comment type="similarity">
    <text evidence="1 6">Belongs to the universal ribosomal protein uS7 family.</text>
</comment>
<dbReference type="GO" id="GO:0019843">
    <property type="term" value="F:rRNA binding"/>
    <property type="evidence" value="ECO:0007669"/>
    <property type="project" value="UniProtKB-UniRule"/>
</dbReference>
<keyword evidence="2 6" id="KW-0699">rRNA-binding</keyword>
<dbReference type="GO" id="GO:0003735">
    <property type="term" value="F:structural constituent of ribosome"/>
    <property type="evidence" value="ECO:0007669"/>
    <property type="project" value="InterPro"/>
</dbReference>